<dbReference type="Pfam" id="PF25968">
    <property type="entry name" value="CALS1"/>
    <property type="match status" value="1"/>
</dbReference>
<dbReference type="OrthoDB" id="1880850at2759"/>
<keyword evidence="8" id="KW-0133">Cell shape</keyword>
<feature type="transmembrane region" description="Helical" evidence="14">
    <location>
        <begin position="634"/>
        <end position="653"/>
    </location>
</feature>
<evidence type="ECO:0000256" key="14">
    <source>
        <dbReference type="SAM" id="Phobius"/>
    </source>
</evidence>
<evidence type="ECO:0000256" key="3">
    <source>
        <dbReference type="ARBA" id="ARBA00012589"/>
    </source>
</evidence>
<reference evidence="16 17" key="1">
    <citation type="submission" date="2020-10" db="EMBL/GenBank/DDBJ databases">
        <title>The Coptis chinensis genome and diversification of protoberbering-type alkaloids.</title>
        <authorList>
            <person name="Wang B."/>
            <person name="Shu S."/>
            <person name="Song C."/>
            <person name="Liu Y."/>
        </authorList>
    </citation>
    <scope>NUCLEOTIDE SEQUENCE [LARGE SCALE GENOMIC DNA]</scope>
    <source>
        <strain evidence="16">HL-2020</strain>
        <tissue evidence="16">Leaf</tissue>
    </source>
</reference>
<dbReference type="GO" id="GO:0006075">
    <property type="term" value="P:(1-&gt;3)-beta-D-glucan biosynthetic process"/>
    <property type="evidence" value="ECO:0007669"/>
    <property type="project" value="InterPro"/>
</dbReference>
<dbReference type="InterPro" id="IPR023175">
    <property type="entry name" value="Vta1/CALS_N_sf"/>
</dbReference>
<keyword evidence="5" id="KW-0328">Glycosyltransferase</keyword>
<comment type="subcellular location">
    <subcellularLocation>
        <location evidence="1">Cell membrane</location>
        <topology evidence="1">Multi-pass membrane protein</topology>
    </subcellularLocation>
</comment>
<evidence type="ECO:0000313" key="16">
    <source>
        <dbReference type="EMBL" id="KAF9588495.1"/>
    </source>
</evidence>
<dbReference type="SMART" id="SM01205">
    <property type="entry name" value="FKS1_dom1"/>
    <property type="match status" value="1"/>
</dbReference>
<evidence type="ECO:0000256" key="4">
    <source>
        <dbReference type="ARBA" id="ARBA00022475"/>
    </source>
</evidence>
<evidence type="ECO:0000256" key="13">
    <source>
        <dbReference type="ARBA" id="ARBA00047777"/>
    </source>
</evidence>
<feature type="transmembrane region" description="Helical" evidence="14">
    <location>
        <begin position="665"/>
        <end position="684"/>
    </location>
</feature>
<dbReference type="GO" id="GO:0000148">
    <property type="term" value="C:1,3-beta-D-glucan synthase complex"/>
    <property type="evidence" value="ECO:0007669"/>
    <property type="project" value="InterPro"/>
</dbReference>
<feature type="transmembrane region" description="Helical" evidence="14">
    <location>
        <begin position="1493"/>
        <end position="1513"/>
    </location>
</feature>
<dbReference type="Pfam" id="PF02364">
    <property type="entry name" value="Glucan_synthase"/>
    <property type="match status" value="1"/>
</dbReference>
<organism evidence="16 17">
    <name type="scientific">Coptis chinensis</name>
    <dbReference type="NCBI Taxonomy" id="261450"/>
    <lineage>
        <taxon>Eukaryota</taxon>
        <taxon>Viridiplantae</taxon>
        <taxon>Streptophyta</taxon>
        <taxon>Embryophyta</taxon>
        <taxon>Tracheophyta</taxon>
        <taxon>Spermatophyta</taxon>
        <taxon>Magnoliopsida</taxon>
        <taxon>Ranunculales</taxon>
        <taxon>Ranunculaceae</taxon>
        <taxon>Coptidoideae</taxon>
        <taxon>Coptis</taxon>
    </lineage>
</organism>
<evidence type="ECO:0000256" key="6">
    <source>
        <dbReference type="ARBA" id="ARBA00022679"/>
    </source>
</evidence>
<feature type="transmembrane region" description="Helical" evidence="14">
    <location>
        <begin position="598"/>
        <end position="622"/>
    </location>
</feature>
<gene>
    <name evidence="16" type="ORF">IFM89_011695</name>
</gene>
<dbReference type="EC" id="2.4.1.34" evidence="3"/>
<dbReference type="GO" id="GO:0071555">
    <property type="term" value="P:cell wall organization"/>
    <property type="evidence" value="ECO:0007669"/>
    <property type="project" value="UniProtKB-KW"/>
</dbReference>
<dbReference type="Gene3D" id="1.25.40.270">
    <property type="entry name" value="Vacuolar protein sorting-associated protein vta1"/>
    <property type="match status" value="1"/>
</dbReference>
<comment type="catalytic activity">
    <reaction evidence="13">
        <text>[(1-&gt;3)-beta-D-glucosyl](n) + UDP-alpha-D-glucose = [(1-&gt;3)-beta-D-glucosyl](n+1) + UDP + H(+)</text>
        <dbReference type="Rhea" id="RHEA:21476"/>
        <dbReference type="Rhea" id="RHEA-COMP:11146"/>
        <dbReference type="Rhea" id="RHEA-COMP:14303"/>
        <dbReference type="ChEBI" id="CHEBI:15378"/>
        <dbReference type="ChEBI" id="CHEBI:37671"/>
        <dbReference type="ChEBI" id="CHEBI:58223"/>
        <dbReference type="ChEBI" id="CHEBI:58885"/>
        <dbReference type="EC" id="2.4.1.34"/>
    </reaction>
</comment>
<dbReference type="PANTHER" id="PTHR12741:SF106">
    <property type="entry name" value="CALLOSE SYNTHASE 5"/>
    <property type="match status" value="1"/>
</dbReference>
<feature type="transmembrane region" description="Helical" evidence="14">
    <location>
        <begin position="1411"/>
        <end position="1433"/>
    </location>
</feature>
<evidence type="ECO:0000313" key="17">
    <source>
        <dbReference type="Proteomes" id="UP000631114"/>
    </source>
</evidence>
<feature type="transmembrane region" description="Helical" evidence="14">
    <location>
        <begin position="483"/>
        <end position="499"/>
    </location>
</feature>
<name>A0A835GXT7_9MAGN</name>
<dbReference type="Proteomes" id="UP000631114">
    <property type="component" value="Unassembled WGS sequence"/>
</dbReference>
<keyword evidence="4" id="KW-1003">Cell membrane</keyword>
<dbReference type="FunFam" id="1.25.40.270:FF:000002">
    <property type="entry name" value="callose synthase 3"/>
    <property type="match status" value="1"/>
</dbReference>
<feature type="transmembrane region" description="Helical" evidence="14">
    <location>
        <begin position="1460"/>
        <end position="1481"/>
    </location>
</feature>
<evidence type="ECO:0000256" key="8">
    <source>
        <dbReference type="ARBA" id="ARBA00022960"/>
    </source>
</evidence>
<keyword evidence="11" id="KW-0961">Cell wall biogenesis/degradation</keyword>
<keyword evidence="9 14" id="KW-1133">Transmembrane helix</keyword>
<evidence type="ECO:0000256" key="7">
    <source>
        <dbReference type="ARBA" id="ARBA00022692"/>
    </source>
</evidence>
<dbReference type="Pfam" id="PF14288">
    <property type="entry name" value="FKS1_dom1"/>
    <property type="match status" value="1"/>
</dbReference>
<keyword evidence="17" id="KW-1185">Reference proteome</keyword>
<evidence type="ECO:0000256" key="12">
    <source>
        <dbReference type="ARBA" id="ARBA00032165"/>
    </source>
</evidence>
<feature type="transmembrane region" description="Helical" evidence="14">
    <location>
        <begin position="1580"/>
        <end position="1599"/>
    </location>
</feature>
<evidence type="ECO:0000256" key="11">
    <source>
        <dbReference type="ARBA" id="ARBA00023316"/>
    </source>
</evidence>
<dbReference type="InterPro" id="IPR058851">
    <property type="entry name" value="CALS1_helical"/>
</dbReference>
<dbReference type="InterPro" id="IPR003440">
    <property type="entry name" value="Glyco_trans_48_dom"/>
</dbReference>
<dbReference type="GO" id="GO:0003843">
    <property type="term" value="F:1,3-beta-D-glucan synthase activity"/>
    <property type="evidence" value="ECO:0007669"/>
    <property type="project" value="UniProtKB-EC"/>
</dbReference>
<dbReference type="Pfam" id="PF04652">
    <property type="entry name" value="Vta1"/>
    <property type="match status" value="1"/>
</dbReference>
<feature type="transmembrane region" description="Helical" evidence="14">
    <location>
        <begin position="1795"/>
        <end position="1813"/>
    </location>
</feature>
<dbReference type="InterPro" id="IPR026899">
    <property type="entry name" value="FKS1-like_dom1"/>
</dbReference>
<sequence>MANLDGGPQGLTRRPSRSAATTTFSLEVFDNEVVPSSLTSIVPILRVATEIENERPRVAYLCRFYAFEKAHRLDPSSTGRGVRQFKTALLQRLERDNASSLASRVKKSDAREIESFYQQYYEHYVRALDRGEQADRAQLGKAYQTAGVLFEVLCAVNKSEKVEEVAPEIIAAAKDVQEKKEIYTPYNILPLDLAGASQCIMQFEEIKAAVSALRNTHSLNWPSGFEQHKQKTGDLDLLDWLRAMFGFQRDNVRNQRENLILLLSEEHIKLLPKPEPLNKLDDRAVDIIMSKVFKNYKTWCKFLGRKHSLRLPQGQQEVQQRKILYMGLYLLIWGEAANVRFMPECLCYVFHNMAYELHGLLAGNVSIVTGENIKPSYGGDDEAFLRKVVTPIYRVIEKEAKKAGHGKAPHSSWCNYDDLNEYFWSPDCFSLGWPMRDDGDFFKSTRDLTQGKQGTRTKSESTGKSYFVETRTFWHIFRSFDRFWTFYILALQAMVIIAWKATSPLDVLRKDLIKPVSSIFITAAALRLLQSILELLLNFPGFHRWRFTDVLRTLLKIVVSLAWAVILPFFYWHSLKVAPDQVKDVMNWLRQVKTIPPLYAMAVILYLLPNLLAALLFIFPMLRRWIENSDWHIVRFLLWWSQVYLVLGASFVLQTRVQLFHHAKNNIGAVASLWAPVVLIRTLGMLRSRFQSLPGAFNSYLVPSERSQKRGFSFSKRFAEVSANRRTEAAKFAQLWNEKTVRVESFWLLFYSREMDLLLVPYTSDPSLKLIQWPPFLLASKIPVALDMAAQFRSKDLDLWKRICADEYMKCAVIECYESLKLVLNVLVVGENEKRIISSIFKEVESTILKNTFLANFRMGPLPALCKTFVELIGILKSADPTKRDTVVLLLQDMLEVVTRDMMVNEIREFVELGHGNKDSVPRRQIFAGTDPKPAIVFPPVATSHWEEQIKRLYLLLTVKESAVDVPTNLEARRRITFFANSLFMDMPRAPRVRKMLSFSVMTPYYSEETVYSKNDLELENEDGVSIIFYLQKIFPDEWNNFMERLNCKRESEVWENEENILQLRHWVSLRGQTLCRTVRGMMYYRRALKLQAFLDMASEREILDGYKAVTAPSEEEKKSQRSLYAQLEAVADMKFTYVATCQNYGNQKRSGDRRATDILNLMVNNPSLRVAYIDEVEERDGGRVQKVYYSVLVKAVEKMDQEIYRIKLPGSAKIGEGKPENQNHAIIFTRGQALQTIDMNQDNYLEEALKMRNLLEEFHEDHGVRPPTILGVREHIFTGSVSSLAWFMSMQETSFVTIGQRVLANPLKIRFHYGHPDVFDRIFHITRGGISKASQGINLSEDIFAGFNSTLRRGNVTHHEYIQVGKGRDVGLNQISLFEAKVACGNGEQILSRDIYRLGHRFDMFRMLSCYFTTVGFYISSMMVVLTVYVYLYGKLYLSLSGLEKSVIKFAKSKGKDPLQAAMASQSVVQLGLLMALPMVMEIGLERGFRTALGDLIIMNLQLSAVFFTFSLGTRVHYFGRTIMHGGAKYRATGRGFVVRHEKFAENYRMYSRSHFVKGLELFVLLIAYQVYGSSAKDTVAYLLLTGSIWFLVVSWLFSPFLFNPSGFEWQKIVEDFDDWSKWISSRGGIGVPANKSWESWWAEEQEHLQYTGFLGRFWEIVLSLRFFLYQYGVVYHLRIANRNTSIIVYGLSWLVIVAVMIILKIVSMGRKTFSADFQLMFRLLKLFLFFGAIVTTIILFTFLRLTVGDIFASLLAFMPTGWALLQISQACMPLMKALGLWGSVKALARGYEYMMGLVIFMPVAILAWFPFVSEFQTRLLFNQAFSRGLQISRILAGGKKHN</sequence>
<evidence type="ECO:0000256" key="9">
    <source>
        <dbReference type="ARBA" id="ARBA00022989"/>
    </source>
</evidence>
<accession>A0A835GXT7</accession>
<comment type="similarity">
    <text evidence="2">Belongs to the glycosyltransferase 48 family.</text>
</comment>
<evidence type="ECO:0000256" key="10">
    <source>
        <dbReference type="ARBA" id="ARBA00023136"/>
    </source>
</evidence>
<feature type="domain" description="1,3-beta-glucan synthase component FKS1-like" evidence="15">
    <location>
        <begin position="320"/>
        <end position="436"/>
    </location>
</feature>
<protein>
    <recommendedName>
        <fullName evidence="12">1,3-beta-glucan synthase</fullName>
        <ecNumber evidence="3">2.4.1.34</ecNumber>
    </recommendedName>
    <alternativeName>
        <fullName evidence="12">1,3-beta-glucan synthase</fullName>
    </alternativeName>
</protein>
<dbReference type="EMBL" id="JADFTS010000009">
    <property type="protein sequence ID" value="KAF9588495.1"/>
    <property type="molecule type" value="Genomic_DNA"/>
</dbReference>
<feature type="transmembrane region" description="Helical" evidence="14">
    <location>
        <begin position="554"/>
        <end position="572"/>
    </location>
</feature>
<feature type="transmembrane region" description="Helical" evidence="14">
    <location>
        <begin position="1688"/>
        <end position="1708"/>
    </location>
</feature>
<dbReference type="GO" id="GO:0005886">
    <property type="term" value="C:plasma membrane"/>
    <property type="evidence" value="ECO:0007669"/>
    <property type="project" value="UniProtKB-SubCell"/>
</dbReference>
<dbReference type="PANTHER" id="PTHR12741">
    <property type="entry name" value="LYST-INTERACTING PROTEIN LIP5 DOPAMINE RESPONSIVE PROTEIN DRG-1"/>
    <property type="match status" value="1"/>
</dbReference>
<feature type="transmembrane region" description="Helical" evidence="14">
    <location>
        <begin position="1753"/>
        <end position="1774"/>
    </location>
</feature>
<dbReference type="GO" id="GO:0008360">
    <property type="term" value="P:regulation of cell shape"/>
    <property type="evidence" value="ECO:0007669"/>
    <property type="project" value="UniProtKB-KW"/>
</dbReference>
<keyword evidence="6" id="KW-0808">Transferase</keyword>
<proteinExistence type="inferred from homology"/>
<evidence type="ECO:0000256" key="1">
    <source>
        <dbReference type="ARBA" id="ARBA00004651"/>
    </source>
</evidence>
<dbReference type="InterPro" id="IPR039431">
    <property type="entry name" value="Vta1/CALS_N"/>
</dbReference>
<keyword evidence="7 14" id="KW-0812">Transmembrane</keyword>
<feature type="transmembrane region" description="Helical" evidence="14">
    <location>
        <begin position="519"/>
        <end position="542"/>
    </location>
</feature>
<evidence type="ECO:0000259" key="15">
    <source>
        <dbReference type="SMART" id="SM01205"/>
    </source>
</evidence>
<evidence type="ECO:0000256" key="5">
    <source>
        <dbReference type="ARBA" id="ARBA00022676"/>
    </source>
</evidence>
<comment type="caution">
    <text evidence="16">The sequence shown here is derived from an EMBL/GenBank/DDBJ whole genome shotgun (WGS) entry which is preliminary data.</text>
</comment>
<keyword evidence="10 14" id="KW-0472">Membrane</keyword>
<evidence type="ECO:0000256" key="2">
    <source>
        <dbReference type="ARBA" id="ARBA00009040"/>
    </source>
</evidence>
<feature type="transmembrane region" description="Helical" evidence="14">
    <location>
        <begin position="1728"/>
        <end position="1747"/>
    </location>
</feature>